<feature type="transmembrane region" description="Helical" evidence="9">
    <location>
        <begin position="428"/>
        <end position="452"/>
    </location>
</feature>
<name>A0A9P6WEC6_MAUEX</name>
<evidence type="ECO:0000256" key="5">
    <source>
        <dbReference type="ARBA" id="ARBA00022781"/>
    </source>
</evidence>
<feature type="transmembrane region" description="Helical" evidence="9">
    <location>
        <begin position="786"/>
        <end position="809"/>
    </location>
</feature>
<evidence type="ECO:0000256" key="3">
    <source>
        <dbReference type="ARBA" id="ARBA00022448"/>
    </source>
</evidence>
<dbReference type="Proteomes" id="UP000750334">
    <property type="component" value="Unassembled WGS sequence"/>
</dbReference>
<gene>
    <name evidence="11" type="primary">VPH1_1</name>
    <name evidence="11" type="ORF">C6P45_001502</name>
</gene>
<evidence type="ECO:0000256" key="9">
    <source>
        <dbReference type="RuleBase" id="RU361189"/>
    </source>
</evidence>
<keyword evidence="5 9" id="KW-0375">Hydrogen ion transport</keyword>
<keyword evidence="10" id="KW-0175">Coiled coil</keyword>
<sequence length="861" mass="98365">MTEKDEAIFRSAEMSLLQFYIPQEIARDAVYTLGDLGIVQFRDLNSKVRSFQRSFVGEIRRLDNVQRQHRYFFKLLKKHNIPLFEDPNLMFPDHESSATDDASHGPHVPINSAVIDDHVQNAALLEERLIQMENAAEQIQLKRADLEQYRAVLQSGDEFFSSEDGAQTSLASLRRESIISEGRMHVDDNAIRTHVNFVTGVIPKEKVNTLEQILWRTLRGNLYFKHVELKDKIFDSNRKEFVQKEAFIIFSPGDLIIQRIRKIAESLDASLYDIDNNEHIRSTQLNKVNQNLDDLYKVLDTTNMTLESELSAIGNELNKWSQDVSKEKVTYETLNKFNFDSNRKTLIAEGWVPTDEVSCLQDTLTEMTTRLGIDVPSIVQALETNRTPPTFHRTNKFTQGFQSIVDCYGIAQYREINAGLPTIVTFPFMFAIMFGDMGHGFIMFLAALTLILNEKKLNRMKRDEIFDMAFTGRYIVLLMGFFSMYTGFLYNDVFSKSMTLFKSGWEWPEHFKKGETLFAKEVGTYVFGLDWAWHGTENALLFSNSYKMKLSILMGFIHMTYSYMFSLVNHLYFNSMIDIIGNFIPGLIFMQGIFGYLSVCIVYKWSKDWIKDGKAAPGLLNMLINMFLAPGSIDDELYPHQAKVQVFLLIAALICIPWLLLVKPLHFKLTHKAEGMIALPAADDIEHQGATDITTTTGDREFSNEEVEEIYEGSNGDDDEENGGHGEEFSDIMIHQVIHTIEFCLNCVSHTASYLRLWALSLAHAQLSTVLWTMTIQIAFGMEGIIGVLMTFFLFAMWFVLTCAVLVVMEGTSAMLHSLRLHWVESMSKFFVGDGIPYEPFEFAYNDMEAAVEGVSANSSD</sequence>
<accession>A0A9P6WEC6</accession>
<evidence type="ECO:0000313" key="11">
    <source>
        <dbReference type="EMBL" id="KAG0670995.1"/>
    </source>
</evidence>
<dbReference type="InterPro" id="IPR026028">
    <property type="entry name" value="V-type_ATPase_116kDa_su_euka"/>
</dbReference>
<dbReference type="AlphaFoldDB" id="A0A9P6WEC6"/>
<comment type="function">
    <text evidence="9">Essential component of the vacuolar proton pump (V-ATPase), a multimeric enzyme that catalyzes the translocation of protons across the membranes. Required for assembly and activity of the V-ATPase.</text>
</comment>
<dbReference type="OrthoDB" id="10264220at2759"/>
<dbReference type="EMBL" id="PUHR01000017">
    <property type="protein sequence ID" value="KAG0670995.1"/>
    <property type="molecule type" value="Genomic_DNA"/>
</dbReference>
<keyword evidence="6 9" id="KW-1133">Transmembrane helix</keyword>
<evidence type="ECO:0000256" key="6">
    <source>
        <dbReference type="ARBA" id="ARBA00022989"/>
    </source>
</evidence>
<feature type="transmembrane region" description="Helical" evidence="9">
    <location>
        <begin position="550"/>
        <end position="573"/>
    </location>
</feature>
<evidence type="ECO:0000256" key="4">
    <source>
        <dbReference type="ARBA" id="ARBA00022692"/>
    </source>
</evidence>
<evidence type="ECO:0000256" key="2">
    <source>
        <dbReference type="ARBA" id="ARBA00009904"/>
    </source>
</evidence>
<dbReference type="GO" id="GO:0046961">
    <property type="term" value="F:proton-transporting ATPase activity, rotational mechanism"/>
    <property type="evidence" value="ECO:0007669"/>
    <property type="project" value="InterPro"/>
</dbReference>
<proteinExistence type="inferred from homology"/>
<keyword evidence="3 9" id="KW-0813">Transport</keyword>
<comment type="subcellular location">
    <subcellularLocation>
        <location evidence="1">Membrane</location>
        <topology evidence="1">Multi-pass membrane protein</topology>
    </subcellularLocation>
</comment>
<feature type="transmembrane region" description="Helical" evidence="9">
    <location>
        <begin position="757"/>
        <end position="780"/>
    </location>
</feature>
<evidence type="ECO:0000256" key="10">
    <source>
        <dbReference type="SAM" id="Coils"/>
    </source>
</evidence>
<evidence type="ECO:0000313" key="12">
    <source>
        <dbReference type="Proteomes" id="UP000750334"/>
    </source>
</evidence>
<dbReference type="PANTHER" id="PTHR11629">
    <property type="entry name" value="VACUOLAR PROTON ATPASES"/>
    <property type="match status" value="1"/>
</dbReference>
<protein>
    <recommendedName>
        <fullName evidence="9">V-type proton ATPase subunit a</fullName>
    </recommendedName>
</protein>
<keyword evidence="8 9" id="KW-0472">Membrane</keyword>
<feature type="transmembrane region" description="Helical" evidence="9">
    <location>
        <begin position="579"/>
        <end position="603"/>
    </location>
</feature>
<dbReference type="GO" id="GO:0051117">
    <property type="term" value="F:ATPase binding"/>
    <property type="evidence" value="ECO:0007669"/>
    <property type="project" value="TreeGrafter"/>
</dbReference>
<evidence type="ECO:0000256" key="7">
    <source>
        <dbReference type="ARBA" id="ARBA00023065"/>
    </source>
</evidence>
<evidence type="ECO:0000256" key="8">
    <source>
        <dbReference type="ARBA" id="ARBA00023136"/>
    </source>
</evidence>
<dbReference type="Pfam" id="PF01496">
    <property type="entry name" value="V_ATPase_I"/>
    <property type="match status" value="1"/>
</dbReference>
<feature type="transmembrane region" description="Helical" evidence="9">
    <location>
        <begin position="645"/>
        <end position="662"/>
    </location>
</feature>
<keyword evidence="4 9" id="KW-0812">Transmembrane</keyword>
<dbReference type="GO" id="GO:0000329">
    <property type="term" value="C:fungal-type vacuole membrane"/>
    <property type="evidence" value="ECO:0007669"/>
    <property type="project" value="TreeGrafter"/>
</dbReference>
<feature type="coiled-coil region" evidence="10">
    <location>
        <begin position="115"/>
        <end position="152"/>
    </location>
</feature>
<dbReference type="PIRSF" id="PIRSF001293">
    <property type="entry name" value="ATP6V0A1"/>
    <property type="match status" value="1"/>
</dbReference>
<dbReference type="PANTHER" id="PTHR11629:SF63">
    <property type="entry name" value="V-TYPE PROTON ATPASE SUBUNIT A"/>
    <property type="match status" value="1"/>
</dbReference>
<organism evidence="11 12">
    <name type="scientific">Maudiozyma exigua</name>
    <name type="common">Yeast</name>
    <name type="synonym">Kazachstania exigua</name>
    <dbReference type="NCBI Taxonomy" id="34358"/>
    <lineage>
        <taxon>Eukaryota</taxon>
        <taxon>Fungi</taxon>
        <taxon>Dikarya</taxon>
        <taxon>Ascomycota</taxon>
        <taxon>Saccharomycotina</taxon>
        <taxon>Saccharomycetes</taxon>
        <taxon>Saccharomycetales</taxon>
        <taxon>Saccharomycetaceae</taxon>
        <taxon>Maudiozyma</taxon>
    </lineage>
</organism>
<comment type="caution">
    <text evidence="11">The sequence shown here is derived from an EMBL/GenBank/DDBJ whole genome shotgun (WGS) entry which is preliminary data.</text>
</comment>
<reference evidence="11 12" key="1">
    <citation type="submission" date="2020-11" db="EMBL/GenBank/DDBJ databases">
        <title>Kefir isolates.</title>
        <authorList>
            <person name="Marcisauskas S."/>
            <person name="Kim Y."/>
            <person name="Blasche S."/>
        </authorList>
    </citation>
    <scope>NUCLEOTIDE SEQUENCE [LARGE SCALE GENOMIC DNA]</scope>
    <source>
        <strain evidence="11 12">OG2</strain>
    </source>
</reference>
<dbReference type="InterPro" id="IPR002490">
    <property type="entry name" value="V-ATPase_116kDa_su"/>
</dbReference>
<evidence type="ECO:0000256" key="1">
    <source>
        <dbReference type="ARBA" id="ARBA00004141"/>
    </source>
</evidence>
<keyword evidence="7 9" id="KW-0406">Ion transport</keyword>
<dbReference type="GO" id="GO:0000220">
    <property type="term" value="C:vacuolar proton-transporting V-type ATPase, V0 domain"/>
    <property type="evidence" value="ECO:0007669"/>
    <property type="project" value="InterPro"/>
</dbReference>
<dbReference type="GO" id="GO:0007035">
    <property type="term" value="P:vacuolar acidification"/>
    <property type="evidence" value="ECO:0007669"/>
    <property type="project" value="TreeGrafter"/>
</dbReference>
<keyword evidence="12" id="KW-1185">Reference proteome</keyword>
<comment type="similarity">
    <text evidence="2 9">Belongs to the V-ATPase 116 kDa subunit family.</text>
</comment>